<proteinExistence type="predicted"/>
<feature type="domain" description="RES" evidence="1">
    <location>
        <begin position="13"/>
        <end position="136"/>
    </location>
</feature>
<name>A0ABU3BS16_9BACT</name>
<evidence type="ECO:0000313" key="3">
    <source>
        <dbReference type="Proteomes" id="UP001267426"/>
    </source>
</evidence>
<dbReference type="InterPro" id="IPR014914">
    <property type="entry name" value="RES_dom"/>
</dbReference>
<evidence type="ECO:0000259" key="1">
    <source>
        <dbReference type="SMART" id="SM00953"/>
    </source>
</evidence>
<evidence type="ECO:0000313" key="2">
    <source>
        <dbReference type="EMBL" id="MDT0631986.1"/>
    </source>
</evidence>
<dbReference type="Pfam" id="PF08808">
    <property type="entry name" value="RES"/>
    <property type="match status" value="1"/>
</dbReference>
<sequence>MTVWRLARAVYPALDGEGARRRGGRWNEPGTPVVYTSEHLSLAVLESLVHADPDLLPDDLTAFQIEVPDEIAEPAFAAFEGDALPDDWEDPDVSVRLGQEWVASGGPVLVVPSVVVPQERNLLLNPRHPASEIRVVGQEPFEFDARLFSE</sequence>
<organism evidence="2 3">
    <name type="scientific">Rubrivirga litoralis</name>
    <dbReference type="NCBI Taxonomy" id="3075598"/>
    <lineage>
        <taxon>Bacteria</taxon>
        <taxon>Pseudomonadati</taxon>
        <taxon>Rhodothermota</taxon>
        <taxon>Rhodothermia</taxon>
        <taxon>Rhodothermales</taxon>
        <taxon>Rubricoccaceae</taxon>
        <taxon>Rubrivirga</taxon>
    </lineage>
</organism>
<dbReference type="EMBL" id="JAVRHT010000019">
    <property type="protein sequence ID" value="MDT0631986.1"/>
    <property type="molecule type" value="Genomic_DNA"/>
</dbReference>
<reference evidence="2 3" key="1">
    <citation type="submission" date="2023-09" db="EMBL/GenBank/DDBJ databases">
        <authorList>
            <person name="Rey-Velasco X."/>
        </authorList>
    </citation>
    <scope>NUCLEOTIDE SEQUENCE [LARGE SCALE GENOMIC DNA]</scope>
    <source>
        <strain evidence="2 3">F394</strain>
    </source>
</reference>
<accession>A0ABU3BS16</accession>
<dbReference type="SMART" id="SM00953">
    <property type="entry name" value="RES"/>
    <property type="match status" value="1"/>
</dbReference>
<gene>
    <name evidence="2" type="ORF">RM540_09530</name>
</gene>
<comment type="caution">
    <text evidence="2">The sequence shown here is derived from an EMBL/GenBank/DDBJ whole genome shotgun (WGS) entry which is preliminary data.</text>
</comment>
<protein>
    <submittedName>
        <fullName evidence="2">RES domain-containing protein</fullName>
    </submittedName>
</protein>
<keyword evidence="3" id="KW-1185">Reference proteome</keyword>
<dbReference type="RefSeq" id="WP_311663482.1">
    <property type="nucleotide sequence ID" value="NZ_JAVRHT010000019.1"/>
</dbReference>
<dbReference type="Proteomes" id="UP001267426">
    <property type="component" value="Unassembled WGS sequence"/>
</dbReference>